<accession>A0ABD3KGX9</accession>
<dbReference type="PANTHER" id="PTHR37754:SF4">
    <property type="entry name" value="EF-HAND DOMAIN-CONTAINING PROTEIN"/>
    <property type="match status" value="1"/>
</dbReference>
<protein>
    <submittedName>
        <fullName evidence="1">Uncharacterized protein</fullName>
    </submittedName>
</protein>
<proteinExistence type="predicted"/>
<sequence>MGQILGKLQGMGAKANEEILAVRDVERANLRFEDLYYWIFQCDINKRLPGPHFDPPSKDRVQNMIIGTFLASIMDCNVNLDRETDREEFMRFIPRLRSDTIIVVNHRPIATLVMAPTDAMVKKRTADGLPNSVYASLVTMAVVLCCCRSQSGRFNIRISSMCCYWISTSTIQEV</sequence>
<evidence type="ECO:0000313" key="1">
    <source>
        <dbReference type="EMBL" id="KAL3739126.1"/>
    </source>
</evidence>
<dbReference type="EMBL" id="JBJKBG010000005">
    <property type="protein sequence ID" value="KAL3739126.1"/>
    <property type="molecule type" value="Genomic_DNA"/>
</dbReference>
<reference evidence="1 2" key="1">
    <citation type="submission" date="2024-11" db="EMBL/GenBank/DDBJ databases">
        <title>Chromosome-level genome assembly of Eucalyptus globulus Labill. provides insights into its genome evolution.</title>
        <authorList>
            <person name="Li X."/>
        </authorList>
    </citation>
    <scope>NUCLEOTIDE SEQUENCE [LARGE SCALE GENOMIC DNA]</scope>
    <source>
        <strain evidence="1">CL2024</strain>
        <tissue evidence="1">Fresh tender leaves</tissue>
    </source>
</reference>
<evidence type="ECO:0000313" key="2">
    <source>
        <dbReference type="Proteomes" id="UP001634007"/>
    </source>
</evidence>
<organism evidence="1 2">
    <name type="scientific">Eucalyptus globulus</name>
    <name type="common">Tasmanian blue gum</name>
    <dbReference type="NCBI Taxonomy" id="34317"/>
    <lineage>
        <taxon>Eukaryota</taxon>
        <taxon>Viridiplantae</taxon>
        <taxon>Streptophyta</taxon>
        <taxon>Embryophyta</taxon>
        <taxon>Tracheophyta</taxon>
        <taxon>Spermatophyta</taxon>
        <taxon>Magnoliopsida</taxon>
        <taxon>eudicotyledons</taxon>
        <taxon>Gunneridae</taxon>
        <taxon>Pentapetalae</taxon>
        <taxon>rosids</taxon>
        <taxon>malvids</taxon>
        <taxon>Myrtales</taxon>
        <taxon>Myrtaceae</taxon>
        <taxon>Myrtoideae</taxon>
        <taxon>Eucalypteae</taxon>
        <taxon>Eucalyptus</taxon>
    </lineage>
</organism>
<gene>
    <name evidence="1" type="ORF">ACJRO7_020514</name>
</gene>
<dbReference type="AlphaFoldDB" id="A0ABD3KGX9"/>
<dbReference type="PANTHER" id="PTHR37754">
    <property type="entry name" value="CALCIUM ION-BINDING PROTEIN"/>
    <property type="match status" value="1"/>
</dbReference>
<comment type="caution">
    <text evidence="1">The sequence shown here is derived from an EMBL/GenBank/DDBJ whole genome shotgun (WGS) entry which is preliminary data.</text>
</comment>
<dbReference type="Proteomes" id="UP001634007">
    <property type="component" value="Unassembled WGS sequence"/>
</dbReference>
<keyword evidence="2" id="KW-1185">Reference proteome</keyword>
<name>A0ABD3KGX9_EUCGL</name>